<keyword evidence="1" id="KW-0472">Membrane</keyword>
<comment type="caution">
    <text evidence="2">The sequence shown here is derived from an EMBL/GenBank/DDBJ whole genome shotgun (WGS) entry which is preliminary data.</text>
</comment>
<dbReference type="Proteomes" id="UP001579974">
    <property type="component" value="Unassembled WGS sequence"/>
</dbReference>
<evidence type="ECO:0000256" key="1">
    <source>
        <dbReference type="SAM" id="Phobius"/>
    </source>
</evidence>
<reference evidence="2 3" key="1">
    <citation type="journal article" date="2024" name="Int. J. Mol. Sci.">
        <title>Exploration of Alicyclobacillus spp. Genome in Search of Antibiotic Resistance.</title>
        <authorList>
            <person name="Bucka-Kolendo J."/>
            <person name="Kiousi D.E."/>
            <person name="Dekowska A."/>
            <person name="Mikolajczuk-Szczyrba A."/>
            <person name="Karadedos D.M."/>
            <person name="Michael P."/>
            <person name="Galanis A."/>
            <person name="Sokolowska B."/>
        </authorList>
    </citation>
    <scope>NUCLEOTIDE SEQUENCE [LARGE SCALE GENOMIC DNA]</scope>
    <source>
        <strain evidence="2 3">KKP 3000</strain>
    </source>
</reference>
<evidence type="ECO:0008006" key="4">
    <source>
        <dbReference type="Google" id="ProtNLM"/>
    </source>
</evidence>
<keyword evidence="1" id="KW-0812">Transmembrane</keyword>
<keyword evidence="1" id="KW-1133">Transmembrane helix</keyword>
<feature type="transmembrane region" description="Helical" evidence="1">
    <location>
        <begin position="6"/>
        <end position="28"/>
    </location>
</feature>
<sequence>MQSVELQIVQGLLGLLSLAGTAGVAYVVPKVKTFMDARLSSEQATVANSVIDGLGNIAEAVVQEFNQKVVASAKQYGTFTPTLAQSVKQDAIEAVMSQGSGLIALGGEALGDVQKLVSSLIEKAVAENHIPTQQNSAG</sequence>
<evidence type="ECO:0000313" key="3">
    <source>
        <dbReference type="Proteomes" id="UP001579974"/>
    </source>
</evidence>
<protein>
    <recommendedName>
        <fullName evidence="4">DUF948 domain-containing protein</fullName>
    </recommendedName>
</protein>
<gene>
    <name evidence="2" type="ORF">KKP3000_001953</name>
</gene>
<accession>A0ABV5AKD6</accession>
<organism evidence="2 3">
    <name type="scientific">Alicyclobacillus fastidiosus</name>
    <dbReference type="NCBI Taxonomy" id="392011"/>
    <lineage>
        <taxon>Bacteria</taxon>
        <taxon>Bacillati</taxon>
        <taxon>Bacillota</taxon>
        <taxon>Bacilli</taxon>
        <taxon>Bacillales</taxon>
        <taxon>Alicyclobacillaceae</taxon>
        <taxon>Alicyclobacillus</taxon>
    </lineage>
</organism>
<proteinExistence type="predicted"/>
<dbReference type="EMBL" id="JBDXSU010000027">
    <property type="protein sequence ID" value="MFB5192742.1"/>
    <property type="molecule type" value="Genomic_DNA"/>
</dbReference>
<name>A0ABV5AKD6_9BACL</name>
<keyword evidence="3" id="KW-1185">Reference proteome</keyword>
<evidence type="ECO:0000313" key="2">
    <source>
        <dbReference type="EMBL" id="MFB5192742.1"/>
    </source>
</evidence>
<dbReference type="RefSeq" id="WP_275473443.1">
    <property type="nucleotide sequence ID" value="NZ_CP162940.1"/>
</dbReference>